<dbReference type="PROSITE" id="PS50893">
    <property type="entry name" value="ABC_TRANSPORTER_2"/>
    <property type="match status" value="1"/>
</dbReference>
<dbReference type="SMART" id="SM00382">
    <property type="entry name" value="AAA"/>
    <property type="match status" value="1"/>
</dbReference>
<keyword evidence="2" id="KW-0813">Transport</keyword>
<dbReference type="InterPro" id="IPR027417">
    <property type="entry name" value="P-loop_NTPase"/>
</dbReference>
<dbReference type="PROSITE" id="PS00211">
    <property type="entry name" value="ABC_TRANSPORTER_1"/>
    <property type="match status" value="1"/>
</dbReference>
<dbReference type="GO" id="GO:0016887">
    <property type="term" value="F:ATP hydrolysis activity"/>
    <property type="evidence" value="ECO:0007669"/>
    <property type="project" value="InterPro"/>
</dbReference>
<dbReference type="OrthoDB" id="9804819at2"/>
<dbReference type="Proteomes" id="UP000005387">
    <property type="component" value="Unassembled WGS sequence"/>
</dbReference>
<gene>
    <name evidence="6" type="ORF">PaecuDRAFT_1432</name>
</gene>
<dbReference type="InterPro" id="IPR017871">
    <property type="entry name" value="ABC_transporter-like_CS"/>
</dbReference>
<dbReference type="Gene3D" id="3.40.50.300">
    <property type="entry name" value="P-loop containing nucleotide triphosphate hydrolases"/>
    <property type="match status" value="1"/>
</dbReference>
<keyword evidence="3" id="KW-0547">Nucleotide-binding</keyword>
<evidence type="ECO:0000313" key="7">
    <source>
        <dbReference type="Proteomes" id="UP000005387"/>
    </source>
</evidence>
<dbReference type="GO" id="GO:0005524">
    <property type="term" value="F:ATP binding"/>
    <property type="evidence" value="ECO:0007669"/>
    <property type="project" value="UniProtKB-KW"/>
</dbReference>
<proteinExistence type="inferred from homology"/>
<name>E0I708_9BACL</name>
<dbReference type="STRING" id="717606.PaecuDRAFT_1432"/>
<organism evidence="6 7">
    <name type="scientific">Paenibacillus curdlanolyticus YK9</name>
    <dbReference type="NCBI Taxonomy" id="717606"/>
    <lineage>
        <taxon>Bacteria</taxon>
        <taxon>Bacillati</taxon>
        <taxon>Bacillota</taxon>
        <taxon>Bacilli</taxon>
        <taxon>Bacillales</taxon>
        <taxon>Paenibacillaceae</taxon>
        <taxon>Paenibacillus</taxon>
    </lineage>
</organism>
<dbReference type="AlphaFoldDB" id="E0I708"/>
<dbReference type="InterPro" id="IPR025302">
    <property type="entry name" value="DrrA1/2-like_C"/>
</dbReference>
<dbReference type="PANTHER" id="PTHR43335">
    <property type="entry name" value="ABC TRANSPORTER, ATP-BINDING PROTEIN"/>
    <property type="match status" value="1"/>
</dbReference>
<sequence length="319" mass="34471">MSALLQANALSQTFGGTTAVKHLNLSIREGRCVALLGPNGAGKTTTIRMLTGLLRPTGGSIHFQGEKAGEDIRRYIGYLPQTPSYYGWMSGEELLIYAGQLCGLSGRMAKTRAAELLQRVGLSDAARRRVGGYSGGMKQRLGIAQALVHSPKLLILDEPVSALDPIGRRDVLALMTELKEETTILFSTHVLHDAEAICDDVVIMAAGRVAIAGTVEELRAAYRQPIIELRFEEEDDRSIRWSHDVLAGSKMIAGGASVTMQDGALVIQGEDLDQLRRSVMQMIAEDDVKVSQIKAGYTSLEDLFMKAVGSGGSMDRLIP</sequence>
<dbReference type="SUPFAM" id="SSF52540">
    <property type="entry name" value="P-loop containing nucleoside triphosphate hydrolases"/>
    <property type="match status" value="1"/>
</dbReference>
<feature type="domain" description="ABC transporter" evidence="5">
    <location>
        <begin position="5"/>
        <end position="231"/>
    </location>
</feature>
<dbReference type="eggNOG" id="COG1131">
    <property type="taxonomic scope" value="Bacteria"/>
</dbReference>
<dbReference type="PANTHER" id="PTHR43335:SF11">
    <property type="entry name" value="ABC TRANSPORTER RELATED"/>
    <property type="match status" value="1"/>
</dbReference>
<evidence type="ECO:0000256" key="3">
    <source>
        <dbReference type="ARBA" id="ARBA00022741"/>
    </source>
</evidence>
<evidence type="ECO:0000259" key="5">
    <source>
        <dbReference type="PROSITE" id="PS50893"/>
    </source>
</evidence>
<reference evidence="6 7" key="1">
    <citation type="submission" date="2010-07" db="EMBL/GenBank/DDBJ databases">
        <title>The draft genome of Paenibacillus curdlanolyticus YK9.</title>
        <authorList>
            <consortium name="US DOE Joint Genome Institute (JGI-PGF)"/>
            <person name="Lucas S."/>
            <person name="Copeland A."/>
            <person name="Lapidus A."/>
            <person name="Cheng J.-F."/>
            <person name="Bruce D."/>
            <person name="Goodwin L."/>
            <person name="Pitluck S."/>
            <person name="Land M.L."/>
            <person name="Hauser L."/>
            <person name="Chang Y.-J."/>
            <person name="Jeffries C."/>
            <person name="Anderson I.J."/>
            <person name="Johnson E."/>
            <person name="Loganathan U."/>
            <person name="Mulhopadhyay B."/>
            <person name="Kyrpides N."/>
            <person name="Woyke T.J."/>
        </authorList>
    </citation>
    <scope>NUCLEOTIDE SEQUENCE [LARGE SCALE GENOMIC DNA]</scope>
    <source>
        <strain evidence="6 7">YK9</strain>
    </source>
</reference>
<keyword evidence="7" id="KW-1185">Reference proteome</keyword>
<dbReference type="CDD" id="cd03230">
    <property type="entry name" value="ABC_DR_subfamily_A"/>
    <property type="match status" value="1"/>
</dbReference>
<evidence type="ECO:0000256" key="4">
    <source>
        <dbReference type="ARBA" id="ARBA00022840"/>
    </source>
</evidence>
<evidence type="ECO:0000256" key="2">
    <source>
        <dbReference type="ARBA" id="ARBA00022448"/>
    </source>
</evidence>
<dbReference type="InterPro" id="IPR003439">
    <property type="entry name" value="ABC_transporter-like_ATP-bd"/>
</dbReference>
<protein>
    <submittedName>
        <fullName evidence="6">ABC transporter related protein</fullName>
    </submittedName>
</protein>
<accession>E0I708</accession>
<dbReference type="EMBL" id="AEDD01000003">
    <property type="protein sequence ID" value="EFM11824.1"/>
    <property type="molecule type" value="Genomic_DNA"/>
</dbReference>
<dbReference type="Pfam" id="PF00005">
    <property type="entry name" value="ABC_tran"/>
    <property type="match status" value="1"/>
</dbReference>
<evidence type="ECO:0000313" key="6">
    <source>
        <dbReference type="EMBL" id="EFM11824.1"/>
    </source>
</evidence>
<dbReference type="InterPro" id="IPR003593">
    <property type="entry name" value="AAA+_ATPase"/>
</dbReference>
<keyword evidence="4" id="KW-0067">ATP-binding</keyword>
<comment type="similarity">
    <text evidence="1">Belongs to the ABC transporter superfamily.</text>
</comment>
<dbReference type="Pfam" id="PF13732">
    <property type="entry name" value="DrrA1-3_C"/>
    <property type="match status" value="1"/>
</dbReference>
<evidence type="ECO:0000256" key="1">
    <source>
        <dbReference type="ARBA" id="ARBA00005417"/>
    </source>
</evidence>
<dbReference type="RefSeq" id="WP_006037443.1">
    <property type="nucleotide sequence ID" value="NZ_AEDD01000003.1"/>
</dbReference>